<evidence type="ECO:0000313" key="2">
    <source>
        <dbReference type="Proteomes" id="UP000824890"/>
    </source>
</evidence>
<gene>
    <name evidence="1" type="ORF">HID58_051239</name>
</gene>
<organism evidence="1 2">
    <name type="scientific">Brassica napus</name>
    <name type="common">Rape</name>
    <dbReference type="NCBI Taxonomy" id="3708"/>
    <lineage>
        <taxon>Eukaryota</taxon>
        <taxon>Viridiplantae</taxon>
        <taxon>Streptophyta</taxon>
        <taxon>Embryophyta</taxon>
        <taxon>Tracheophyta</taxon>
        <taxon>Spermatophyta</taxon>
        <taxon>Magnoliopsida</taxon>
        <taxon>eudicotyledons</taxon>
        <taxon>Gunneridae</taxon>
        <taxon>Pentapetalae</taxon>
        <taxon>rosids</taxon>
        <taxon>malvids</taxon>
        <taxon>Brassicales</taxon>
        <taxon>Brassicaceae</taxon>
        <taxon>Brassiceae</taxon>
        <taxon>Brassica</taxon>
    </lineage>
</organism>
<protein>
    <submittedName>
        <fullName evidence="1">Uncharacterized protein</fullName>
    </submittedName>
</protein>
<sequence length="348" mass="40703">MTIITASTYPPKLIVFPSPPYNACDGNNNESKLSSKQIGTIYIYPNPTISSSANASQHYGKSNAVATVQYKPFSTFVSAGPGDSKLMFRLIHFWEACNNFKGGILIRTKYVIVDFFNDHHPHRLSHVPFSHYILRVPYWRNPQNSHPPMLDAVSNEFWEQKIVRKSNGADIYRLQRNVKKRDMLGLYKDGFEREKTCFFKLRHKNLNRPVEKILETYAQFFIGFVMEKKIRSGYRSCRRYCFVIDDDQEPLISQSKIGDETYSSNIFNFGLFILERIINLKPVEEQEDPERRERVVDENMKIEERTLGKIKQIITLGLMFTDKSPSKQIKLLRRFMTWCFFAKPYVDT</sequence>
<name>A0ABQ8A8F0_BRANA</name>
<evidence type="ECO:0000313" key="1">
    <source>
        <dbReference type="EMBL" id="KAH0888810.1"/>
    </source>
</evidence>
<reference evidence="1 2" key="1">
    <citation type="submission" date="2021-05" db="EMBL/GenBank/DDBJ databases">
        <title>Genome Assembly of Synthetic Allotetraploid Brassica napus Reveals Homoeologous Exchanges between Subgenomes.</title>
        <authorList>
            <person name="Davis J.T."/>
        </authorList>
    </citation>
    <scope>NUCLEOTIDE SEQUENCE [LARGE SCALE GENOMIC DNA]</scope>
    <source>
        <strain evidence="2">cv. Da-Ae</strain>
        <tissue evidence="1">Seedling</tissue>
    </source>
</reference>
<dbReference type="EMBL" id="JAGKQM010000013">
    <property type="protein sequence ID" value="KAH0888810.1"/>
    <property type="molecule type" value="Genomic_DNA"/>
</dbReference>
<proteinExistence type="predicted"/>
<comment type="caution">
    <text evidence="1">The sequence shown here is derived from an EMBL/GenBank/DDBJ whole genome shotgun (WGS) entry which is preliminary data.</text>
</comment>
<dbReference type="Proteomes" id="UP000824890">
    <property type="component" value="Unassembled WGS sequence"/>
</dbReference>
<keyword evidence="2" id="KW-1185">Reference proteome</keyword>
<accession>A0ABQ8A8F0</accession>